<sequence>MVGYPIECVGYPYIHTSLSLHFNRRHYIFLLLCKEQLTSLRTLNLTQIRTLETLPFIERVANKSAVNYKRTPAFKLKLEPHLDSDCNIGIVQLMAAAPQVIHGQAIKTRLPTSNCSGC</sequence>
<dbReference type="AlphaFoldDB" id="B4QMC4"/>
<proteinExistence type="predicted"/>
<protein>
    <submittedName>
        <fullName evidence="1">GD12486</fullName>
    </submittedName>
</protein>
<dbReference type="HOGENOM" id="CLU_2075621_0_0_1"/>
<organism evidence="1 2">
    <name type="scientific">Drosophila simulans</name>
    <name type="common">Fruit fly</name>
    <dbReference type="NCBI Taxonomy" id="7240"/>
    <lineage>
        <taxon>Eukaryota</taxon>
        <taxon>Metazoa</taxon>
        <taxon>Ecdysozoa</taxon>
        <taxon>Arthropoda</taxon>
        <taxon>Hexapoda</taxon>
        <taxon>Insecta</taxon>
        <taxon>Pterygota</taxon>
        <taxon>Neoptera</taxon>
        <taxon>Endopterygota</taxon>
        <taxon>Diptera</taxon>
        <taxon>Brachycera</taxon>
        <taxon>Muscomorpha</taxon>
        <taxon>Ephydroidea</taxon>
        <taxon>Drosophilidae</taxon>
        <taxon>Drosophila</taxon>
        <taxon>Sophophora</taxon>
    </lineage>
</organism>
<dbReference type="EMBL" id="CM000363">
    <property type="protein sequence ID" value="EDX10693.1"/>
    <property type="molecule type" value="Genomic_DNA"/>
</dbReference>
<dbReference type="Proteomes" id="UP000000304">
    <property type="component" value="Chromosome 3L"/>
</dbReference>
<gene>
    <name evidence="1" type="primary">Dsim\GD12486</name>
    <name evidence="1" type="ORF">Dsim_GD12486</name>
</gene>
<keyword evidence="2" id="KW-1185">Reference proteome</keyword>
<name>B4QMC4_DROSI</name>
<accession>B4QMC4</accession>
<evidence type="ECO:0000313" key="1">
    <source>
        <dbReference type="EMBL" id="EDX10693.1"/>
    </source>
</evidence>
<reference evidence="1 2" key="1">
    <citation type="journal article" date="2007" name="Nature">
        <title>Evolution of genes and genomes on the Drosophila phylogeny.</title>
        <authorList>
            <consortium name="Drosophila 12 Genomes Consortium"/>
            <person name="Clark A.G."/>
            <person name="Eisen M.B."/>
            <person name="Smith D.R."/>
            <person name="Bergman C.M."/>
            <person name="Oliver B."/>
            <person name="Markow T.A."/>
            <person name="Kaufman T.C."/>
            <person name="Kellis M."/>
            <person name="Gelbart W."/>
            <person name="Iyer V.N."/>
            <person name="Pollard D.A."/>
            <person name="Sackton T.B."/>
            <person name="Larracuente A.M."/>
            <person name="Singh N.D."/>
            <person name="Abad J.P."/>
            <person name="Abt D.N."/>
            <person name="Adryan B."/>
            <person name="Aguade M."/>
            <person name="Akashi H."/>
            <person name="Anderson W.W."/>
            <person name="Aquadro C.F."/>
            <person name="Ardell D.H."/>
            <person name="Arguello R."/>
            <person name="Artieri C.G."/>
            <person name="Barbash D.A."/>
            <person name="Barker D."/>
            <person name="Barsanti P."/>
            <person name="Batterham P."/>
            <person name="Batzoglou S."/>
            <person name="Begun D."/>
            <person name="Bhutkar A."/>
            <person name="Blanco E."/>
            <person name="Bosak S.A."/>
            <person name="Bradley R.K."/>
            <person name="Brand A.D."/>
            <person name="Brent M.R."/>
            <person name="Brooks A.N."/>
            <person name="Brown R.H."/>
            <person name="Butlin R.K."/>
            <person name="Caggese C."/>
            <person name="Calvi B.R."/>
            <person name="Bernardo de Carvalho A."/>
            <person name="Caspi A."/>
            <person name="Castrezana S."/>
            <person name="Celniker S.E."/>
            <person name="Chang J.L."/>
            <person name="Chapple C."/>
            <person name="Chatterji S."/>
            <person name="Chinwalla A."/>
            <person name="Civetta A."/>
            <person name="Clifton S.W."/>
            <person name="Comeron J.M."/>
            <person name="Costello J.C."/>
            <person name="Coyne J.A."/>
            <person name="Daub J."/>
            <person name="David R.G."/>
            <person name="Delcher A.L."/>
            <person name="Delehaunty K."/>
            <person name="Do C.B."/>
            <person name="Ebling H."/>
            <person name="Edwards K."/>
            <person name="Eickbush T."/>
            <person name="Evans J.D."/>
            <person name="Filipski A."/>
            <person name="Findeiss S."/>
            <person name="Freyhult E."/>
            <person name="Fulton L."/>
            <person name="Fulton R."/>
            <person name="Garcia A.C."/>
            <person name="Gardiner A."/>
            <person name="Garfield D.A."/>
            <person name="Garvin B.E."/>
            <person name="Gibson G."/>
            <person name="Gilbert D."/>
            <person name="Gnerre S."/>
            <person name="Godfrey J."/>
            <person name="Good R."/>
            <person name="Gotea V."/>
            <person name="Gravely B."/>
            <person name="Greenberg A.J."/>
            <person name="Griffiths-Jones S."/>
            <person name="Gross S."/>
            <person name="Guigo R."/>
            <person name="Gustafson E.A."/>
            <person name="Haerty W."/>
            <person name="Hahn M.W."/>
            <person name="Halligan D.L."/>
            <person name="Halpern A.L."/>
            <person name="Halter G.M."/>
            <person name="Han M.V."/>
            <person name="Heger A."/>
            <person name="Hillier L."/>
            <person name="Hinrichs A.S."/>
            <person name="Holmes I."/>
            <person name="Hoskins R.A."/>
            <person name="Hubisz M.J."/>
            <person name="Hultmark D."/>
            <person name="Huntley M.A."/>
            <person name="Jaffe D.B."/>
            <person name="Jagadeeshan S."/>
            <person name="Jeck W.R."/>
            <person name="Johnson J."/>
            <person name="Jones C.D."/>
            <person name="Jordan W.C."/>
            <person name="Karpen G.H."/>
            <person name="Kataoka E."/>
            <person name="Keightley P.D."/>
            <person name="Kheradpour P."/>
            <person name="Kirkness E.F."/>
            <person name="Koerich L.B."/>
            <person name="Kristiansen K."/>
            <person name="Kudrna D."/>
            <person name="Kulathinal R.J."/>
            <person name="Kumar S."/>
            <person name="Kwok R."/>
            <person name="Lander E."/>
            <person name="Langley C.H."/>
            <person name="Lapoint R."/>
            <person name="Lazzaro B.P."/>
            <person name="Lee S.J."/>
            <person name="Levesque L."/>
            <person name="Li R."/>
            <person name="Lin C.F."/>
            <person name="Lin M.F."/>
            <person name="Lindblad-Toh K."/>
            <person name="Llopart A."/>
            <person name="Long M."/>
            <person name="Low L."/>
            <person name="Lozovsky E."/>
            <person name="Lu J."/>
            <person name="Luo M."/>
            <person name="Machado C.A."/>
            <person name="Makalowski W."/>
            <person name="Marzo M."/>
            <person name="Matsuda M."/>
            <person name="Matzkin L."/>
            <person name="McAllister B."/>
            <person name="McBride C.S."/>
            <person name="McKernan B."/>
            <person name="McKernan K."/>
            <person name="Mendez-Lago M."/>
            <person name="Minx P."/>
            <person name="Mollenhauer M.U."/>
            <person name="Montooth K."/>
            <person name="Mount S.M."/>
            <person name="Mu X."/>
            <person name="Myers E."/>
            <person name="Negre B."/>
            <person name="Newfeld S."/>
            <person name="Nielsen R."/>
            <person name="Noor M.A."/>
            <person name="O'Grady P."/>
            <person name="Pachter L."/>
            <person name="Papaceit M."/>
            <person name="Parisi M.J."/>
            <person name="Parisi M."/>
            <person name="Parts L."/>
            <person name="Pedersen J.S."/>
            <person name="Pesole G."/>
            <person name="Phillippy A.M."/>
            <person name="Ponting C.P."/>
            <person name="Pop M."/>
            <person name="Porcelli D."/>
            <person name="Powell J.R."/>
            <person name="Prohaska S."/>
            <person name="Pruitt K."/>
            <person name="Puig M."/>
            <person name="Quesneville H."/>
            <person name="Ram K.R."/>
            <person name="Rand D."/>
            <person name="Rasmussen M.D."/>
            <person name="Reed L.K."/>
            <person name="Reenan R."/>
            <person name="Reily A."/>
            <person name="Remington K.A."/>
            <person name="Rieger T.T."/>
            <person name="Ritchie M.G."/>
            <person name="Robin C."/>
            <person name="Rogers Y.H."/>
            <person name="Rohde C."/>
            <person name="Rozas J."/>
            <person name="Rubenfield M.J."/>
            <person name="Ruiz A."/>
            <person name="Russo S."/>
            <person name="Salzberg S.L."/>
            <person name="Sanchez-Gracia A."/>
            <person name="Saranga D.J."/>
            <person name="Sato H."/>
            <person name="Schaeffer S.W."/>
            <person name="Schatz M.C."/>
            <person name="Schlenke T."/>
            <person name="Schwartz R."/>
            <person name="Segarra C."/>
            <person name="Singh R.S."/>
            <person name="Sirot L."/>
            <person name="Sirota M."/>
            <person name="Sisneros N.B."/>
            <person name="Smith C.D."/>
            <person name="Smith T.F."/>
            <person name="Spieth J."/>
            <person name="Stage D.E."/>
            <person name="Stark A."/>
            <person name="Stephan W."/>
            <person name="Strausberg R.L."/>
            <person name="Strempel S."/>
            <person name="Sturgill D."/>
            <person name="Sutton G."/>
            <person name="Sutton G.G."/>
            <person name="Tao W."/>
            <person name="Teichmann S."/>
            <person name="Tobari Y.N."/>
            <person name="Tomimura Y."/>
            <person name="Tsolas J.M."/>
            <person name="Valente V.L."/>
            <person name="Venter E."/>
            <person name="Venter J.C."/>
            <person name="Vicario S."/>
            <person name="Vieira F.G."/>
            <person name="Vilella A.J."/>
            <person name="Villasante A."/>
            <person name="Walenz B."/>
            <person name="Wang J."/>
            <person name="Wasserman M."/>
            <person name="Watts T."/>
            <person name="Wilson D."/>
            <person name="Wilson R.K."/>
            <person name="Wing R.A."/>
            <person name="Wolfner M.F."/>
            <person name="Wong A."/>
            <person name="Wong G.K."/>
            <person name="Wu C.I."/>
            <person name="Wu G."/>
            <person name="Yamamoto D."/>
            <person name="Yang H.P."/>
            <person name="Yang S.P."/>
            <person name="Yorke J.A."/>
            <person name="Yoshida K."/>
            <person name="Zdobnov E."/>
            <person name="Zhang P."/>
            <person name="Zhang Y."/>
            <person name="Zimin A.V."/>
            <person name="Baldwin J."/>
            <person name="Abdouelleil A."/>
            <person name="Abdulkadir J."/>
            <person name="Abebe A."/>
            <person name="Abera B."/>
            <person name="Abreu J."/>
            <person name="Acer S.C."/>
            <person name="Aftuck L."/>
            <person name="Alexander A."/>
            <person name="An P."/>
            <person name="Anderson E."/>
            <person name="Anderson S."/>
            <person name="Arachi H."/>
            <person name="Azer M."/>
            <person name="Bachantsang P."/>
            <person name="Barry A."/>
            <person name="Bayul T."/>
            <person name="Berlin A."/>
            <person name="Bessette D."/>
            <person name="Bloom T."/>
            <person name="Blye J."/>
            <person name="Boguslavskiy L."/>
            <person name="Bonnet C."/>
            <person name="Boukhgalter B."/>
            <person name="Bourzgui I."/>
            <person name="Brown A."/>
            <person name="Cahill P."/>
            <person name="Channer S."/>
            <person name="Cheshatsang Y."/>
            <person name="Chuda L."/>
            <person name="Citroen M."/>
            <person name="Collymore A."/>
            <person name="Cooke P."/>
            <person name="Costello M."/>
            <person name="D'Aco K."/>
            <person name="Daza R."/>
            <person name="De Haan G."/>
            <person name="DeGray S."/>
            <person name="DeMaso C."/>
            <person name="Dhargay N."/>
            <person name="Dooley K."/>
            <person name="Dooley E."/>
            <person name="Doricent M."/>
            <person name="Dorje P."/>
            <person name="Dorjee K."/>
            <person name="Dupes A."/>
            <person name="Elong R."/>
            <person name="Falk J."/>
            <person name="Farina A."/>
            <person name="Faro S."/>
            <person name="Ferguson D."/>
            <person name="Fisher S."/>
            <person name="Foley C.D."/>
            <person name="Franke A."/>
            <person name="Friedrich D."/>
            <person name="Gadbois L."/>
            <person name="Gearin G."/>
            <person name="Gearin C.R."/>
            <person name="Giannoukos G."/>
            <person name="Goode T."/>
            <person name="Graham J."/>
            <person name="Grandbois E."/>
            <person name="Grewal S."/>
            <person name="Gyaltsen K."/>
            <person name="Hafez N."/>
            <person name="Hagos B."/>
            <person name="Hall J."/>
            <person name="Henson C."/>
            <person name="Hollinger A."/>
            <person name="Honan T."/>
            <person name="Huard M.D."/>
            <person name="Hughes L."/>
            <person name="Hurhula B."/>
            <person name="Husby M.E."/>
            <person name="Kamat A."/>
            <person name="Kanga B."/>
            <person name="Kashin S."/>
            <person name="Khazanovich D."/>
            <person name="Kisner P."/>
            <person name="Lance K."/>
            <person name="Lara M."/>
            <person name="Lee W."/>
            <person name="Lennon N."/>
            <person name="Letendre F."/>
            <person name="LeVine R."/>
            <person name="Lipovsky A."/>
            <person name="Liu X."/>
            <person name="Liu J."/>
            <person name="Liu S."/>
            <person name="Lokyitsang T."/>
            <person name="Lokyitsang Y."/>
            <person name="Lubonja R."/>
            <person name="Lui A."/>
            <person name="MacDonald P."/>
            <person name="Magnisalis V."/>
            <person name="Maru K."/>
            <person name="Matthews C."/>
            <person name="McCusker W."/>
            <person name="McDonough S."/>
            <person name="Mehta T."/>
            <person name="Meldrim J."/>
            <person name="Meneus L."/>
            <person name="Mihai O."/>
            <person name="Mihalev A."/>
            <person name="Mihova T."/>
            <person name="Mittelman R."/>
            <person name="Mlenga V."/>
            <person name="Montmayeur A."/>
            <person name="Mulrain L."/>
            <person name="Navidi A."/>
            <person name="Naylor J."/>
            <person name="Negash T."/>
            <person name="Nguyen T."/>
            <person name="Nguyen N."/>
            <person name="Nicol R."/>
            <person name="Norbu C."/>
            <person name="Norbu N."/>
            <person name="Novod N."/>
            <person name="O'Neill B."/>
            <person name="Osman S."/>
            <person name="Markiewicz E."/>
            <person name="Oyono O.L."/>
            <person name="Patti C."/>
            <person name="Phunkhang P."/>
            <person name="Pierre F."/>
            <person name="Priest M."/>
            <person name="Raghuraman S."/>
            <person name="Rege F."/>
            <person name="Reyes R."/>
            <person name="Rise C."/>
            <person name="Rogov P."/>
            <person name="Ross K."/>
            <person name="Ryan E."/>
            <person name="Settipalli S."/>
            <person name="Shea T."/>
            <person name="Sherpa N."/>
            <person name="Shi L."/>
            <person name="Shih D."/>
            <person name="Sparrow T."/>
            <person name="Spaulding J."/>
            <person name="Stalker J."/>
            <person name="Stange-Thomann N."/>
            <person name="Stavropoulos S."/>
            <person name="Stone C."/>
            <person name="Strader C."/>
            <person name="Tesfaye S."/>
            <person name="Thomson T."/>
            <person name="Thoulutsang Y."/>
            <person name="Thoulutsang D."/>
            <person name="Topham K."/>
            <person name="Topping I."/>
            <person name="Tsamla T."/>
            <person name="Vassiliev H."/>
            <person name="Vo A."/>
            <person name="Wangchuk T."/>
            <person name="Wangdi T."/>
            <person name="Weiand M."/>
            <person name="Wilkinson J."/>
            <person name="Wilson A."/>
            <person name="Yadav S."/>
            <person name="Young G."/>
            <person name="Yu Q."/>
            <person name="Zembek L."/>
            <person name="Zhong D."/>
            <person name="Zimmer A."/>
            <person name="Zwirko Z."/>
            <person name="Jaffe D.B."/>
            <person name="Alvarez P."/>
            <person name="Brockman W."/>
            <person name="Butler J."/>
            <person name="Chin C."/>
            <person name="Gnerre S."/>
            <person name="Grabherr M."/>
            <person name="Kleber M."/>
            <person name="Mauceli E."/>
            <person name="MacCallum I."/>
        </authorList>
    </citation>
    <scope>NUCLEOTIDE SEQUENCE [LARGE SCALE GENOMIC DNA]</scope>
    <source>
        <strain evidence="2">white501</strain>
    </source>
</reference>
<evidence type="ECO:0000313" key="2">
    <source>
        <dbReference type="Proteomes" id="UP000000304"/>
    </source>
</evidence>